<dbReference type="GO" id="GO:0031177">
    <property type="term" value="F:phosphopantetheine binding"/>
    <property type="evidence" value="ECO:0007669"/>
    <property type="project" value="InterPro"/>
</dbReference>
<dbReference type="InterPro" id="IPR020806">
    <property type="entry name" value="PKS_PP-bd"/>
</dbReference>
<dbReference type="SMART" id="SM00825">
    <property type="entry name" value="PKS_KS"/>
    <property type="match status" value="1"/>
</dbReference>
<dbReference type="InterPro" id="IPR056395">
    <property type="entry name" value="WH_AprA"/>
</dbReference>
<dbReference type="InterPro" id="IPR032821">
    <property type="entry name" value="PKS_assoc"/>
</dbReference>
<dbReference type="Pfam" id="PF00109">
    <property type="entry name" value="ketoacyl-synt"/>
    <property type="match status" value="1"/>
</dbReference>
<dbReference type="PANTHER" id="PTHR43775:SF37">
    <property type="entry name" value="SI:DKEY-61P9.11"/>
    <property type="match status" value="1"/>
</dbReference>
<feature type="active site" description="Proton acceptor; for dehydratase activity" evidence="5">
    <location>
        <position position="1770"/>
    </location>
</feature>
<dbReference type="InterPro" id="IPR016036">
    <property type="entry name" value="Malonyl_transacylase_ACP-bd"/>
</dbReference>
<dbReference type="EMBL" id="LPHD01000194">
    <property type="protein sequence ID" value="KWA72657.1"/>
    <property type="molecule type" value="Genomic_DNA"/>
</dbReference>
<dbReference type="SUPFAM" id="SSF52151">
    <property type="entry name" value="FabD/lysophospholipase-like"/>
    <property type="match status" value="1"/>
</dbReference>
<evidence type="ECO:0000259" key="9">
    <source>
        <dbReference type="PROSITE" id="PS52004"/>
    </source>
</evidence>
<dbReference type="Gene3D" id="1.10.1200.10">
    <property type="entry name" value="ACP-like"/>
    <property type="match status" value="2"/>
</dbReference>
<dbReference type="Pfam" id="PF00550">
    <property type="entry name" value="PP-binding"/>
    <property type="match status" value="2"/>
</dbReference>
<keyword evidence="3" id="KW-0808">Transferase</keyword>
<accession>A0A125DIS2</accession>
<dbReference type="Gene3D" id="3.40.630.30">
    <property type="match status" value="1"/>
</dbReference>
<feature type="domain" description="Carrier" evidence="7">
    <location>
        <begin position="725"/>
        <end position="801"/>
    </location>
</feature>
<feature type="domain" description="N-acetyltransferase" evidence="8">
    <location>
        <begin position="514"/>
        <end position="707"/>
    </location>
</feature>
<protein>
    <recommendedName>
        <fullName evidence="13">Polyketide synthase</fullName>
    </recommendedName>
</protein>
<dbReference type="SUPFAM" id="SSF47336">
    <property type="entry name" value="ACP-like"/>
    <property type="match status" value="2"/>
</dbReference>
<dbReference type="InterPro" id="IPR013968">
    <property type="entry name" value="PKS_KR"/>
</dbReference>
<dbReference type="PROSITE" id="PS52004">
    <property type="entry name" value="KS3_2"/>
    <property type="match status" value="1"/>
</dbReference>
<evidence type="ECO:0000256" key="4">
    <source>
        <dbReference type="ARBA" id="ARBA00054155"/>
    </source>
</evidence>
<feature type="region of interest" description="C-terminal hotdog fold" evidence="5">
    <location>
        <begin position="1876"/>
        <end position="2019"/>
    </location>
</feature>
<dbReference type="Pfam" id="PF16197">
    <property type="entry name" value="KAsynt_C_assoc"/>
    <property type="match status" value="1"/>
</dbReference>
<evidence type="ECO:0000313" key="12">
    <source>
        <dbReference type="Proteomes" id="UP000060630"/>
    </source>
</evidence>
<dbReference type="CDD" id="cd00833">
    <property type="entry name" value="PKS"/>
    <property type="match status" value="1"/>
</dbReference>
<dbReference type="InterPro" id="IPR016181">
    <property type="entry name" value="Acyl_CoA_acyltransferase"/>
</dbReference>
<evidence type="ECO:0000259" key="7">
    <source>
        <dbReference type="PROSITE" id="PS50075"/>
    </source>
</evidence>
<dbReference type="SMART" id="SM00822">
    <property type="entry name" value="PKS_KR"/>
    <property type="match status" value="1"/>
</dbReference>
<feature type="region of interest" description="Disordered" evidence="6">
    <location>
        <begin position="808"/>
        <end position="832"/>
    </location>
</feature>
<dbReference type="InterPro" id="IPR016039">
    <property type="entry name" value="Thiolase-like"/>
</dbReference>
<feature type="domain" description="PKS/mFAS DH" evidence="10">
    <location>
        <begin position="1736"/>
        <end position="2019"/>
    </location>
</feature>
<dbReference type="Pfam" id="PF14765">
    <property type="entry name" value="PS-DH"/>
    <property type="match status" value="1"/>
</dbReference>
<dbReference type="InterPro" id="IPR036291">
    <property type="entry name" value="NAD(P)-bd_dom_sf"/>
</dbReference>
<evidence type="ECO:0008006" key="13">
    <source>
        <dbReference type="Google" id="ProtNLM"/>
    </source>
</evidence>
<dbReference type="SMART" id="SM00827">
    <property type="entry name" value="PKS_AT"/>
    <property type="match status" value="1"/>
</dbReference>
<dbReference type="InterPro" id="IPR018201">
    <property type="entry name" value="Ketoacyl_synth_AS"/>
</dbReference>
<dbReference type="PROSITE" id="PS00606">
    <property type="entry name" value="KS3_1"/>
    <property type="match status" value="1"/>
</dbReference>
<dbReference type="SUPFAM" id="SSF55729">
    <property type="entry name" value="Acyl-CoA N-acyltransferases (Nat)"/>
    <property type="match status" value="1"/>
</dbReference>
<dbReference type="InterPro" id="IPR057326">
    <property type="entry name" value="KR_dom"/>
</dbReference>
<organism evidence="11 12">
    <name type="scientific">Burkholderia ubonensis</name>
    <dbReference type="NCBI Taxonomy" id="101571"/>
    <lineage>
        <taxon>Bacteria</taxon>
        <taxon>Pseudomonadati</taxon>
        <taxon>Pseudomonadota</taxon>
        <taxon>Betaproteobacteria</taxon>
        <taxon>Burkholderiales</taxon>
        <taxon>Burkholderiaceae</taxon>
        <taxon>Burkholderia</taxon>
        <taxon>Burkholderia cepacia complex</taxon>
    </lineage>
</organism>
<dbReference type="SMART" id="SM01294">
    <property type="entry name" value="PKS_PP_betabranch"/>
    <property type="match status" value="1"/>
</dbReference>
<evidence type="ECO:0000256" key="2">
    <source>
        <dbReference type="ARBA" id="ARBA00022553"/>
    </source>
</evidence>
<dbReference type="Gene3D" id="3.40.366.10">
    <property type="entry name" value="Malonyl-Coenzyme A Acyl Carrier Protein, domain 2"/>
    <property type="match status" value="1"/>
</dbReference>
<dbReference type="SUPFAM" id="SSF55048">
    <property type="entry name" value="Probable ACP-binding domain of malonyl-CoA ACP transacylase"/>
    <property type="match status" value="1"/>
</dbReference>
<feature type="domain" description="Ketosynthase family 3 (KS3)" evidence="9">
    <location>
        <begin position="834"/>
        <end position="1261"/>
    </location>
</feature>
<keyword evidence="2" id="KW-0597">Phosphoprotein</keyword>
<evidence type="ECO:0000256" key="6">
    <source>
        <dbReference type="SAM" id="MobiDB-lite"/>
    </source>
</evidence>
<dbReference type="Pfam" id="PF00583">
    <property type="entry name" value="Acetyltransf_1"/>
    <property type="match status" value="1"/>
</dbReference>
<dbReference type="Pfam" id="PF23526">
    <property type="entry name" value="AprA_N"/>
    <property type="match status" value="1"/>
</dbReference>
<dbReference type="InterPro" id="IPR009081">
    <property type="entry name" value="PP-bd_ACP"/>
</dbReference>
<dbReference type="SMART" id="SM00826">
    <property type="entry name" value="PKS_DH"/>
    <property type="match status" value="1"/>
</dbReference>
<dbReference type="GO" id="GO:0004315">
    <property type="term" value="F:3-oxoacyl-[acyl-carrier-protein] synthase activity"/>
    <property type="evidence" value="ECO:0007669"/>
    <property type="project" value="InterPro"/>
</dbReference>
<gene>
    <name evidence="11" type="ORF">WL29_05440</name>
</gene>
<sequence>MLELVNTYLHGFAAVPLLSACRALGILAALEAGPVGVTQLGGALRANPGYLRLAFRALHALDCVASDDQETYAMTDRFRALPALPDGIDALYRIDFDACLRDGVQAAQLAPWLARSARGWDTGDADWARLLDGALTVPLLLALAKRGAGRDGGDGDDGANLATRVHPALHAMLRDWLDSQQLLAPAVPARPLALNERGRHLCERALTMGVTASYRPLLMALPELICGDPRRVLTRDADGHETYVDRTLNVIGSGFQHGKYFSDLADLVVELFDREPIDAQPRHIVDMGCGDGALLRHLYTAIATRSARGRCLDRHPLLMIGADYNQRSLDAAGRTLDGLPHLLVHADIGKPRALLDVLREHGIDDPDAILHVRSFLDHDRPLDLTAEAADAAQPPGDDHVYVDARGNWLPSARVARDLREHLARWAGIMGRHGLIVLEVFALPVRLTREYFSQTESFSFDFYHALSRQALVDAGTFHQALASAGLYPDRDSLRRYPTVTPFSRIVLQRVHPKPFAIRAMTPDDIPALLEIDARCWPEPLRLSRAAIERRHRAFAEGQFVVEYRGQVAGVLYTQRIDDLDAVLRIRHADYADAHVADGRYWQLLAVSVHPDFQSLALGDQLLEHALDLAALTAGVEAVYGITRCLSFASQSETMARYIGLRDAHGQPVDPLLRFHHLHGATIERVVPGARPEDVDNGGDGVLIRYDLSSRFRAVRAQAAPAAGEHGRERGTLDVVAEAIRRIMRTPEAFAADRPLRELGLDSMGLMELRLLLGAAFSIEFDPASFFTYPSARAIAGHIDARLRPARAGAGAAAAAHEPRREAASSPSAAPGGARDTDVAIVGIALRFPGGIDTPQAYWRMLDEGRCVIGPRPDARWREYRDELAALAPALPQIHRGGFLSDLDRFDAAFFRITPREAQALDPQQRLLLELVHEAFEQAGIDPDTQAGRDVGVFLGAYTHDYEALTLRERALGEIDAWFGSGTALSTAAGRLAYCFDFRGPTMTIDTACSSSSSAIFSACRSLLDGGAAMAVAASVNMMVGPSLSVAYGRAGMLSPDGLCKTFDASADGYVRGEGGVVLLLKRLADALADGDRVHAVIKSAALMQDGRTNGLTAPNGQAQVDVIRRALALAGCAPADVDYVEAHGTGTRLGDPVEIQALHDAYCAGIERAAPLSVGSVKTNLGHTEAVSGMAGLVKVVLAMQHRVVPAHLHVDAVSPLLKLDERRIEIARQAREWHATPGRPRRAGVSSFGFSGSNTHLIVEEFVTPEAGDAAAPAPASPLPAVVSAATPAALRANLAALAEYVDARRERLDLAALSRTLTAGRAQHALRVAFAFDSHDALRERLAAARADGGAAADAPRAGLRIAFMYTGQGAQYHGMARRLAQASPVFRAHLERCAALVREQAGFDLFDVMWGEPRARIDETRYTQVALFCVEHSLALLLREAGIEASVVLGHSVGEFGAACLAGVMSEAAAIRLLSRRGELMHEGTARGAMVALLAPLAEIEPLLRGFDRLAVAALNGPRNQVVAGDPQQLDALVKLAGERQIAAFPLPVERAFHSPLMEPILSAFRAVAEGIEYAAPRATLISNLTGDVHTGPLGAGYWTDHIRQPVRFEQSVRSLLAQDVDLVVEIGPKPILTRMAQAAAPSRTVQWLPALVDADHHGLAAIFAKASEAGLAVDWRAYPHESAATLDDLPHYRFQRESYWLPAIGARPRGASGAAAAVAADAATDTAVTTANHGAPAALNEPATRIAPAARTEVRVDPALDRAPWSHVIGSHSVFPAGGFLGLAIEAGLRWLGRPAGVVLRGLRFEQMLRLAHDTAYRLEATAEPSEGGHAAIRVRSATGADGAWTAHALASAEPLAAGTAAPAIAAPADAQAVAMDGALFYGRVAALGYDYAPPFRGITWLRRAGDTIGADLVAGGTPEPAGYAAAPWRLDHCLQTVLAATLESLEADAAHLLLPTGVERLAWHGTLPAQPRVVCRVRAHDEGIEADLRITDARGTPCCEMDGVRFARVDRRGLGGAVGSAAATTAFAATAATAASTLHAPRWQPVDLPSDASADEAGRPWLIVGDAAAAGDAFAAALAARGARVERLDRAGADAAGLAALERRLLDYAAAHAEPFGLIHVHPAGSPGAAAADLAVVRFVAGLSAGRLHRALLVTRGAQPVAGEAPDASGAALWGLGATLQAEAPQQAVTLVDLDAGRCDAADADAVLRAADHAASRDAARWPDHLALRAGRCHQRALGPVHARGPMAIAGDGTYLVTGGLGGVGRRVVEFLHARGAGRIVVLGRGVPAEPPAWLAALDARRAAIEWVACDVTDAARVAAVVGALAREARIRGIVHAAGVLDDARLVEQDAARLQRVAAPKLDGARHLLDALPAASLDFVWLFSSITALFGGAGQANYAAANAALDSFAHALRARGVPATAINWGPWRDTGMLARVAQPDATYARLHADPLDPADAARWFDALLAIDDAQCSVVHWRLDALAQARRLPALLRPLAAKAEGGAAATASADPGSYLQRLAGALPAERAALARRFVAEQIAAITGITADAIAPAAPLSGLGMDSLMSVALSDALADCLGIAYSATLLFDHPTLDALAAHVLAGNGLAVPPPATSAAPAPAVAPVDAELAEIEGLQDDDLAALLGKEFIRE</sequence>
<dbReference type="InterPro" id="IPR056393">
    <property type="entry name" value="AprA-like_MT2"/>
</dbReference>
<dbReference type="Gene3D" id="3.40.47.10">
    <property type="match status" value="1"/>
</dbReference>
<dbReference type="InterPro" id="IPR014030">
    <property type="entry name" value="Ketoacyl_synth_N"/>
</dbReference>
<comment type="caution">
    <text evidence="11">The sequence shown here is derived from an EMBL/GenBank/DDBJ whole genome shotgun (WGS) entry which is preliminary data.</text>
</comment>
<dbReference type="PANTHER" id="PTHR43775">
    <property type="entry name" value="FATTY ACID SYNTHASE"/>
    <property type="match status" value="1"/>
</dbReference>
<dbReference type="InterPro" id="IPR036388">
    <property type="entry name" value="WH-like_DNA-bd_sf"/>
</dbReference>
<dbReference type="SUPFAM" id="SSF53901">
    <property type="entry name" value="Thiolase-like"/>
    <property type="match status" value="1"/>
</dbReference>
<dbReference type="PROSITE" id="PS50075">
    <property type="entry name" value="CARRIER"/>
    <property type="match status" value="2"/>
</dbReference>
<dbReference type="GO" id="GO:0004312">
    <property type="term" value="F:fatty acid synthase activity"/>
    <property type="evidence" value="ECO:0007669"/>
    <property type="project" value="TreeGrafter"/>
</dbReference>
<dbReference type="Pfam" id="PF08659">
    <property type="entry name" value="KR"/>
    <property type="match status" value="1"/>
</dbReference>
<dbReference type="InterPro" id="IPR014031">
    <property type="entry name" value="Ketoacyl_synth_C"/>
</dbReference>
<evidence type="ECO:0000259" key="8">
    <source>
        <dbReference type="PROSITE" id="PS51186"/>
    </source>
</evidence>
<feature type="compositionally biased region" description="Low complexity" evidence="6">
    <location>
        <begin position="822"/>
        <end position="832"/>
    </location>
</feature>
<dbReference type="InterPro" id="IPR056394">
    <property type="entry name" value="AprA-like_N"/>
</dbReference>
<dbReference type="InterPro" id="IPR006162">
    <property type="entry name" value="Ppantetheine_attach_site"/>
</dbReference>
<dbReference type="SMART" id="SM00823">
    <property type="entry name" value="PKS_PP"/>
    <property type="match status" value="2"/>
</dbReference>
<dbReference type="InterPro" id="IPR049900">
    <property type="entry name" value="PKS_mFAS_DH"/>
</dbReference>
<dbReference type="GO" id="GO:0006633">
    <property type="term" value="P:fatty acid biosynthetic process"/>
    <property type="evidence" value="ECO:0007669"/>
    <property type="project" value="InterPro"/>
</dbReference>
<feature type="region of interest" description="N-terminal hotdog fold" evidence="5">
    <location>
        <begin position="1736"/>
        <end position="1863"/>
    </location>
</feature>
<dbReference type="PROSITE" id="PS00012">
    <property type="entry name" value="PHOSPHOPANTETHEINE"/>
    <property type="match status" value="1"/>
</dbReference>
<evidence type="ECO:0000259" key="10">
    <source>
        <dbReference type="PROSITE" id="PS52019"/>
    </source>
</evidence>
<dbReference type="InterPro" id="IPR050091">
    <property type="entry name" value="PKS_NRPS_Biosynth_Enz"/>
</dbReference>
<dbReference type="InterPro" id="IPR001227">
    <property type="entry name" value="Ac_transferase_dom_sf"/>
</dbReference>
<dbReference type="Gene3D" id="3.10.129.110">
    <property type="entry name" value="Polyketide synthase dehydratase"/>
    <property type="match status" value="1"/>
</dbReference>
<comment type="function">
    <text evidence="4">Involved in production of the polyketide antibiotic thailandamide.</text>
</comment>
<feature type="domain" description="Carrier" evidence="7">
    <location>
        <begin position="2531"/>
        <end position="2605"/>
    </location>
</feature>
<evidence type="ECO:0000256" key="5">
    <source>
        <dbReference type="PROSITE-ProRule" id="PRU01363"/>
    </source>
</evidence>
<dbReference type="InterPro" id="IPR016035">
    <property type="entry name" value="Acyl_Trfase/lysoPLipase"/>
</dbReference>
<dbReference type="FunFam" id="3.40.47.10:FF:000019">
    <property type="entry name" value="Polyketide synthase type I"/>
    <property type="match status" value="1"/>
</dbReference>
<dbReference type="Gene3D" id="1.10.10.10">
    <property type="entry name" value="Winged helix-like DNA-binding domain superfamily/Winged helix DNA-binding domain"/>
    <property type="match status" value="1"/>
</dbReference>
<reference evidence="11 12" key="1">
    <citation type="submission" date="2015-11" db="EMBL/GenBank/DDBJ databases">
        <title>Expanding the genomic diversity of Burkholderia species for the development of highly accurate diagnostics.</title>
        <authorList>
            <person name="Sahl J."/>
            <person name="Keim P."/>
            <person name="Wagner D."/>
        </authorList>
    </citation>
    <scope>NUCLEOTIDE SEQUENCE [LARGE SCALE GENOMIC DNA]</scope>
    <source>
        <strain evidence="11 12">MSMB2087WGS</strain>
    </source>
</reference>
<proteinExistence type="predicted"/>
<dbReference type="InterPro" id="IPR020841">
    <property type="entry name" value="PKS_Beta-ketoAc_synthase_dom"/>
</dbReference>
<dbReference type="PROSITE" id="PS52019">
    <property type="entry name" value="PKS_MFAS_DH"/>
    <property type="match status" value="1"/>
</dbReference>
<dbReference type="InterPro" id="IPR049551">
    <property type="entry name" value="PKS_DH_C"/>
</dbReference>
<dbReference type="PROSITE" id="PS51186">
    <property type="entry name" value="GNAT"/>
    <property type="match status" value="1"/>
</dbReference>
<dbReference type="InterPro" id="IPR042104">
    <property type="entry name" value="PKS_dehydratase_sf"/>
</dbReference>
<dbReference type="Gene3D" id="3.30.70.3290">
    <property type="match status" value="1"/>
</dbReference>
<dbReference type="Pfam" id="PF23525">
    <property type="entry name" value="Methyltransf_36"/>
    <property type="match status" value="1"/>
</dbReference>
<dbReference type="SUPFAM" id="SSF51735">
    <property type="entry name" value="NAD(P)-binding Rossmann-fold domains"/>
    <property type="match status" value="2"/>
</dbReference>
<dbReference type="InterPro" id="IPR036736">
    <property type="entry name" value="ACP-like_sf"/>
</dbReference>
<dbReference type="InterPro" id="IPR029063">
    <property type="entry name" value="SAM-dependent_MTases_sf"/>
</dbReference>
<feature type="active site" description="Proton donor; for dehydratase activity" evidence="5">
    <location>
        <position position="1935"/>
    </location>
</feature>
<dbReference type="InterPro" id="IPR000182">
    <property type="entry name" value="GNAT_dom"/>
</dbReference>
<dbReference type="InterPro" id="IPR014043">
    <property type="entry name" value="Acyl_transferase_dom"/>
</dbReference>
<evidence type="ECO:0000256" key="3">
    <source>
        <dbReference type="ARBA" id="ARBA00022679"/>
    </source>
</evidence>
<evidence type="ECO:0000313" key="11">
    <source>
        <dbReference type="EMBL" id="KWA72657.1"/>
    </source>
</evidence>
<dbReference type="SUPFAM" id="SSF53335">
    <property type="entry name" value="S-adenosyl-L-methionine-dependent methyltransferases"/>
    <property type="match status" value="1"/>
</dbReference>
<dbReference type="Pfam" id="PF02801">
    <property type="entry name" value="Ketoacyl-synt_C"/>
    <property type="match status" value="1"/>
</dbReference>
<dbReference type="Pfam" id="PF23589">
    <property type="entry name" value="WHD_AprA"/>
    <property type="match status" value="1"/>
</dbReference>
<dbReference type="Pfam" id="PF00698">
    <property type="entry name" value="Acyl_transf_1"/>
    <property type="match status" value="1"/>
</dbReference>
<keyword evidence="1" id="KW-0596">Phosphopantetheine</keyword>
<dbReference type="Proteomes" id="UP000060630">
    <property type="component" value="Unassembled WGS sequence"/>
</dbReference>
<dbReference type="InterPro" id="IPR020807">
    <property type="entry name" value="PKS_DH"/>
</dbReference>
<name>A0A125DIS2_9BURK</name>
<evidence type="ECO:0000256" key="1">
    <source>
        <dbReference type="ARBA" id="ARBA00022450"/>
    </source>
</evidence>
<dbReference type="Gene3D" id="3.40.50.720">
    <property type="entry name" value="NAD(P)-binding Rossmann-like Domain"/>
    <property type="match status" value="1"/>
</dbReference>